<dbReference type="PANTHER" id="PTHR35790">
    <property type="entry name" value="HTH-TYPE TRANSCRIPTIONAL REGULATOR PCHR"/>
    <property type="match status" value="1"/>
</dbReference>
<keyword evidence="3" id="KW-0804">Transcription</keyword>
<sequence length="173" mass="19135">MKKPDSVTDFLSSRLLRLSNTLGLYASRRYRDAFGISLPEWRVLSIIASCEPTTAREVSRNLATDKGWVSLSADSLRRRGLIKGSPDSRDGRRILLTLTAEGRKMHAAVLAVAQWRHERLLACLPEGSAAFLIECLDRLQAEADAMLEESIAENGEAEAISPDPKASERSDRP</sequence>
<dbReference type="InterPro" id="IPR036388">
    <property type="entry name" value="WH-like_DNA-bd_sf"/>
</dbReference>
<dbReference type="AlphaFoldDB" id="A0A2V3U531"/>
<dbReference type="Pfam" id="PF12802">
    <property type="entry name" value="MarR_2"/>
    <property type="match status" value="1"/>
</dbReference>
<organism evidence="6 7">
    <name type="scientific">Chelatococcus asaccharovorans</name>
    <dbReference type="NCBI Taxonomy" id="28210"/>
    <lineage>
        <taxon>Bacteria</taxon>
        <taxon>Pseudomonadati</taxon>
        <taxon>Pseudomonadota</taxon>
        <taxon>Alphaproteobacteria</taxon>
        <taxon>Hyphomicrobiales</taxon>
        <taxon>Chelatococcaceae</taxon>
        <taxon>Chelatococcus</taxon>
    </lineage>
</organism>
<evidence type="ECO:0000256" key="2">
    <source>
        <dbReference type="ARBA" id="ARBA00023125"/>
    </source>
</evidence>
<dbReference type="GO" id="GO:0003677">
    <property type="term" value="F:DNA binding"/>
    <property type="evidence" value="ECO:0007669"/>
    <property type="project" value="UniProtKB-KW"/>
</dbReference>
<dbReference type="InterPro" id="IPR000835">
    <property type="entry name" value="HTH_MarR-typ"/>
</dbReference>
<dbReference type="InterPro" id="IPR052067">
    <property type="entry name" value="Metal_resp_HTH_trans_reg"/>
</dbReference>
<dbReference type="Gene3D" id="1.10.10.10">
    <property type="entry name" value="Winged helix-like DNA-binding domain superfamily/Winged helix DNA-binding domain"/>
    <property type="match status" value="1"/>
</dbReference>
<evidence type="ECO:0000313" key="7">
    <source>
        <dbReference type="Proteomes" id="UP000248021"/>
    </source>
</evidence>
<dbReference type="EMBL" id="QJJK01000007">
    <property type="protein sequence ID" value="PXW57378.1"/>
    <property type="molecule type" value="Genomic_DNA"/>
</dbReference>
<dbReference type="SMART" id="SM00347">
    <property type="entry name" value="HTH_MARR"/>
    <property type="match status" value="1"/>
</dbReference>
<evidence type="ECO:0000256" key="3">
    <source>
        <dbReference type="ARBA" id="ARBA00023163"/>
    </source>
</evidence>
<protein>
    <submittedName>
        <fullName evidence="6">MarR family transcriptional regulator</fullName>
    </submittedName>
</protein>
<dbReference type="Proteomes" id="UP000248021">
    <property type="component" value="Unassembled WGS sequence"/>
</dbReference>
<evidence type="ECO:0000256" key="4">
    <source>
        <dbReference type="SAM" id="MobiDB-lite"/>
    </source>
</evidence>
<dbReference type="InterPro" id="IPR036390">
    <property type="entry name" value="WH_DNA-bd_sf"/>
</dbReference>
<dbReference type="PANTHER" id="PTHR35790:SF4">
    <property type="entry name" value="HTH-TYPE TRANSCRIPTIONAL REGULATOR PCHR"/>
    <property type="match status" value="1"/>
</dbReference>
<proteinExistence type="predicted"/>
<evidence type="ECO:0000256" key="1">
    <source>
        <dbReference type="ARBA" id="ARBA00023015"/>
    </source>
</evidence>
<dbReference type="OrthoDB" id="8906692at2"/>
<gene>
    <name evidence="6" type="ORF">C7450_107419</name>
</gene>
<dbReference type="PROSITE" id="PS50995">
    <property type="entry name" value="HTH_MARR_2"/>
    <property type="match status" value="1"/>
</dbReference>
<dbReference type="GO" id="GO:0003700">
    <property type="term" value="F:DNA-binding transcription factor activity"/>
    <property type="evidence" value="ECO:0007669"/>
    <property type="project" value="InterPro"/>
</dbReference>
<reference evidence="6 7" key="1">
    <citation type="submission" date="2018-05" db="EMBL/GenBank/DDBJ databases">
        <title>Genomic Encyclopedia of Type Strains, Phase IV (KMG-IV): sequencing the most valuable type-strain genomes for metagenomic binning, comparative biology and taxonomic classification.</title>
        <authorList>
            <person name="Goeker M."/>
        </authorList>
    </citation>
    <scope>NUCLEOTIDE SEQUENCE [LARGE SCALE GENOMIC DNA]</scope>
    <source>
        <strain evidence="6 7">DSM 6462</strain>
    </source>
</reference>
<keyword evidence="1" id="KW-0805">Transcription regulation</keyword>
<name>A0A2V3U531_9HYPH</name>
<feature type="region of interest" description="Disordered" evidence="4">
    <location>
        <begin position="150"/>
        <end position="173"/>
    </location>
</feature>
<evidence type="ECO:0000259" key="5">
    <source>
        <dbReference type="PROSITE" id="PS50995"/>
    </source>
</evidence>
<evidence type="ECO:0000313" key="6">
    <source>
        <dbReference type="EMBL" id="PXW57378.1"/>
    </source>
</evidence>
<dbReference type="RefSeq" id="WP_110375952.1">
    <property type="nucleotide sequence ID" value="NZ_JAHBRY010000001.1"/>
</dbReference>
<accession>A0A2V3U531</accession>
<comment type="caution">
    <text evidence="6">The sequence shown here is derived from an EMBL/GenBank/DDBJ whole genome shotgun (WGS) entry which is preliminary data.</text>
</comment>
<feature type="domain" description="HTH marR-type" evidence="5">
    <location>
        <begin position="8"/>
        <end position="141"/>
    </location>
</feature>
<keyword evidence="2" id="KW-0238">DNA-binding</keyword>
<keyword evidence="7" id="KW-1185">Reference proteome</keyword>
<dbReference type="SUPFAM" id="SSF46785">
    <property type="entry name" value="Winged helix' DNA-binding domain"/>
    <property type="match status" value="1"/>
</dbReference>